<dbReference type="Proteomes" id="UP001642484">
    <property type="component" value="Unassembled WGS sequence"/>
</dbReference>
<name>A0ABP0Q302_9DINO</name>
<feature type="region of interest" description="Disordered" evidence="1">
    <location>
        <begin position="127"/>
        <end position="153"/>
    </location>
</feature>
<feature type="region of interest" description="Disordered" evidence="1">
    <location>
        <begin position="72"/>
        <end position="102"/>
    </location>
</feature>
<feature type="compositionally biased region" description="Basic and acidic residues" evidence="1">
    <location>
        <begin position="127"/>
        <end position="144"/>
    </location>
</feature>
<gene>
    <name evidence="2" type="ORF">CCMP2556_LOCUS40226</name>
</gene>
<reference evidence="2 3" key="1">
    <citation type="submission" date="2024-02" db="EMBL/GenBank/DDBJ databases">
        <authorList>
            <person name="Chen Y."/>
            <person name="Shah S."/>
            <person name="Dougan E. K."/>
            <person name="Thang M."/>
            <person name="Chan C."/>
        </authorList>
    </citation>
    <scope>NUCLEOTIDE SEQUENCE [LARGE SCALE GENOMIC DNA]</scope>
</reference>
<feature type="region of interest" description="Disordered" evidence="1">
    <location>
        <begin position="200"/>
        <end position="247"/>
    </location>
</feature>
<protein>
    <submittedName>
        <fullName evidence="2">Uncharacterized protein</fullName>
    </submittedName>
</protein>
<dbReference type="EMBL" id="CAXAMN010023922">
    <property type="protein sequence ID" value="CAK9082327.1"/>
    <property type="molecule type" value="Genomic_DNA"/>
</dbReference>
<keyword evidence="3" id="KW-1185">Reference proteome</keyword>
<proteinExistence type="predicted"/>
<evidence type="ECO:0000313" key="2">
    <source>
        <dbReference type="EMBL" id="CAK9082327.1"/>
    </source>
</evidence>
<comment type="caution">
    <text evidence="2">The sequence shown here is derived from an EMBL/GenBank/DDBJ whole genome shotgun (WGS) entry which is preliminary data.</text>
</comment>
<sequence>EAMDNVFQDCFNMGQMATDTIEVPDGPTTPEPVAPGACAVPCMEGDPFAVRDTCAAPEVVEDSFPDTLVDPLPQDAPGMPIDEVQDSAEPKRNPKRQSGDDLCGEDLWVRINRCKWSSVRFVDLRPSARSDKGHGEPVRVKTETGGDESGNNGLEIVASELGAVEVAERAPSESALKQPNDFDFVGPKLDLGAAKEEATSLHGAALSKPSSVSVREAHEGGGGAAAPSAETSDAKDVDTKPKVKSPQLVDEDTQKWCQEVREDTDDYKLIFYWTRRGVAVQRRKDKKQVWSIKATTTQSFCVYVFLANAVAAYLQRSNGSPDGLEAMVDEELKRLSTAVLRLPGAQN</sequence>
<evidence type="ECO:0000256" key="1">
    <source>
        <dbReference type="SAM" id="MobiDB-lite"/>
    </source>
</evidence>
<feature type="compositionally biased region" description="Basic and acidic residues" evidence="1">
    <location>
        <begin position="232"/>
        <end position="241"/>
    </location>
</feature>
<feature type="non-terminal residue" evidence="2">
    <location>
        <position position="1"/>
    </location>
</feature>
<evidence type="ECO:0000313" key="3">
    <source>
        <dbReference type="Proteomes" id="UP001642484"/>
    </source>
</evidence>
<organism evidence="2 3">
    <name type="scientific">Durusdinium trenchii</name>
    <dbReference type="NCBI Taxonomy" id="1381693"/>
    <lineage>
        <taxon>Eukaryota</taxon>
        <taxon>Sar</taxon>
        <taxon>Alveolata</taxon>
        <taxon>Dinophyceae</taxon>
        <taxon>Suessiales</taxon>
        <taxon>Symbiodiniaceae</taxon>
        <taxon>Durusdinium</taxon>
    </lineage>
</organism>
<accession>A0ABP0Q302</accession>